<gene>
    <name evidence="10" type="ORF">FF041_22165</name>
</gene>
<accession>A0A646KL68</accession>
<evidence type="ECO:0000256" key="2">
    <source>
        <dbReference type="ARBA" id="ARBA00022656"/>
    </source>
</evidence>
<dbReference type="SUPFAM" id="SSF50370">
    <property type="entry name" value="Ricin B-like lectins"/>
    <property type="match status" value="1"/>
</dbReference>
<keyword evidence="11" id="KW-1185">Reference proteome</keyword>
<keyword evidence="2" id="KW-0800">Toxin</keyword>
<dbReference type="GO" id="GO:0090729">
    <property type="term" value="F:toxin activity"/>
    <property type="evidence" value="ECO:0007669"/>
    <property type="project" value="UniProtKB-KW"/>
</dbReference>
<dbReference type="CDD" id="cd00161">
    <property type="entry name" value="beta-trefoil_Ricin-like"/>
    <property type="match status" value="1"/>
</dbReference>
<comment type="subcellular location">
    <subcellularLocation>
        <location evidence="1">Cell outer membrane</location>
        <topology evidence="1">Lipid-anchor</topology>
    </subcellularLocation>
</comment>
<keyword evidence="7" id="KW-0998">Cell outer membrane</keyword>
<name>A0A646KL68_STRJU</name>
<keyword evidence="6" id="KW-0564">Palmitate</keyword>
<dbReference type="InterPro" id="IPR035992">
    <property type="entry name" value="Ricin_B-like_lectins"/>
</dbReference>
<evidence type="ECO:0000256" key="1">
    <source>
        <dbReference type="ARBA" id="ARBA00004459"/>
    </source>
</evidence>
<evidence type="ECO:0000256" key="6">
    <source>
        <dbReference type="ARBA" id="ARBA00023139"/>
    </source>
</evidence>
<dbReference type="RefSeq" id="WP_153524373.1">
    <property type="nucleotide sequence ID" value="NZ_VCLA01000157.1"/>
</dbReference>
<feature type="region of interest" description="Disordered" evidence="9">
    <location>
        <begin position="103"/>
        <end position="131"/>
    </location>
</feature>
<evidence type="ECO:0000313" key="10">
    <source>
        <dbReference type="EMBL" id="MQT02798.1"/>
    </source>
</evidence>
<evidence type="ECO:0000256" key="3">
    <source>
        <dbReference type="ARBA" id="ARBA00022729"/>
    </source>
</evidence>
<dbReference type="AlphaFoldDB" id="A0A646KL68"/>
<evidence type="ECO:0000256" key="5">
    <source>
        <dbReference type="ARBA" id="ARBA00023136"/>
    </source>
</evidence>
<reference evidence="10 11" key="1">
    <citation type="submission" date="2019-05" db="EMBL/GenBank/DDBJ databases">
        <title>Comparative genomics and metabolomics analyses of clavulanic acid producing Streptomyces species provides insight into specialized metabolism and evolution of beta-lactam biosynthetic gene clusters.</title>
        <authorList>
            <person name="Moore M.A."/>
            <person name="Cruz-Morales P."/>
            <person name="Barona Gomez F."/>
            <person name="Kapil T."/>
        </authorList>
    </citation>
    <scope>NUCLEOTIDE SEQUENCE [LARGE SCALE GENOMIC DNA]</scope>
    <source>
        <strain evidence="10 11">NRRL 5741</strain>
    </source>
</reference>
<proteinExistence type="predicted"/>
<dbReference type="GO" id="GO:0009279">
    <property type="term" value="C:cell outer membrane"/>
    <property type="evidence" value="ECO:0007669"/>
    <property type="project" value="UniProtKB-SubCell"/>
</dbReference>
<dbReference type="Proteomes" id="UP000419138">
    <property type="component" value="Unassembled WGS sequence"/>
</dbReference>
<feature type="compositionally biased region" description="Basic and acidic residues" evidence="9">
    <location>
        <begin position="107"/>
        <end position="122"/>
    </location>
</feature>
<keyword evidence="3" id="KW-0732">Signal</keyword>
<dbReference type="Pfam" id="PF03498">
    <property type="entry name" value="CDtoxinA"/>
    <property type="match status" value="1"/>
</dbReference>
<dbReference type="InterPro" id="IPR003558">
    <property type="entry name" value="CDtoxinA/C"/>
</dbReference>
<organism evidence="10 11">
    <name type="scientific">Streptomyces jumonjinensis</name>
    <dbReference type="NCBI Taxonomy" id="1945"/>
    <lineage>
        <taxon>Bacteria</taxon>
        <taxon>Bacillati</taxon>
        <taxon>Actinomycetota</taxon>
        <taxon>Actinomycetes</taxon>
        <taxon>Kitasatosporales</taxon>
        <taxon>Streptomycetaceae</taxon>
        <taxon>Streptomyces</taxon>
    </lineage>
</organism>
<dbReference type="EMBL" id="VCLA01000157">
    <property type="protein sequence ID" value="MQT02798.1"/>
    <property type="molecule type" value="Genomic_DNA"/>
</dbReference>
<evidence type="ECO:0000256" key="7">
    <source>
        <dbReference type="ARBA" id="ARBA00023237"/>
    </source>
</evidence>
<dbReference type="Pfam" id="PF13560">
    <property type="entry name" value="HTH_31"/>
    <property type="match status" value="1"/>
</dbReference>
<comment type="caution">
    <text evidence="10">The sequence shown here is derived from an EMBL/GenBank/DDBJ whole genome shotgun (WGS) entry which is preliminary data.</text>
</comment>
<dbReference type="Gene3D" id="2.80.10.50">
    <property type="match status" value="1"/>
</dbReference>
<evidence type="ECO:0000313" key="11">
    <source>
        <dbReference type="Proteomes" id="UP000419138"/>
    </source>
</evidence>
<feature type="region of interest" description="Disordered" evidence="9">
    <location>
        <begin position="1"/>
        <end position="21"/>
    </location>
</feature>
<dbReference type="OrthoDB" id="3406160at2"/>
<evidence type="ECO:0000256" key="8">
    <source>
        <dbReference type="ARBA" id="ARBA00023288"/>
    </source>
</evidence>
<protein>
    <submittedName>
        <fullName evidence="10">XRE family transcriptional regulator</fullName>
    </submittedName>
</protein>
<keyword evidence="4" id="KW-0843">Virulence</keyword>
<keyword evidence="5" id="KW-0472">Membrane</keyword>
<evidence type="ECO:0000256" key="9">
    <source>
        <dbReference type="SAM" id="MobiDB-lite"/>
    </source>
</evidence>
<sequence>MTQRESALPEPSTRPPQPDQIETPAEFTAALRALRTWSGLTYRQLESKAGAHADTLPASTMATTLGRVPLPRERFVDDFARACGLGEEEIHQWLLARRRIAGGEPAPTRDEGGGEAGDERDCPVGGASAPAHAPRWWCRALVMTGTAGIGAVGALGVASLVHGASSPADPPTMPVTGLRMLAVGSWAQIHPARTPELCVTEGSDRTGRYETAVAAQRPCTQARLPQVFLEPVGRDLVQIQWHHPKYGIGCLTALQKGPGRGLLEPRDDCADTDRAQQFRVEPFGTPAAAHFRLRAVSTGECLSLRDQDTVIGAEVVQGRCSGAADQDFLLELIPPPSADPLDATSTSPEPEKRGPAQPDAFRQAPLRLS</sequence>
<keyword evidence="8" id="KW-0449">Lipoprotein</keyword>
<feature type="region of interest" description="Disordered" evidence="9">
    <location>
        <begin position="332"/>
        <end position="369"/>
    </location>
</feature>
<evidence type="ECO:0000256" key="4">
    <source>
        <dbReference type="ARBA" id="ARBA00023026"/>
    </source>
</evidence>